<keyword evidence="5" id="KW-0223">Dioxygenase</keyword>
<organism evidence="5 6">
    <name type="scientific">Actinomadura madurae</name>
    <dbReference type="NCBI Taxonomy" id="1993"/>
    <lineage>
        <taxon>Bacteria</taxon>
        <taxon>Bacillati</taxon>
        <taxon>Actinomycetota</taxon>
        <taxon>Actinomycetes</taxon>
        <taxon>Streptosporangiales</taxon>
        <taxon>Thermomonosporaceae</taxon>
        <taxon>Actinomadura</taxon>
    </lineage>
</organism>
<dbReference type="InterPro" id="IPR005708">
    <property type="entry name" value="Homogentis_dOase"/>
</dbReference>
<name>A0A1I5M736_9ACTN</name>
<dbReference type="GO" id="GO:0046872">
    <property type="term" value="F:metal ion binding"/>
    <property type="evidence" value="ECO:0007669"/>
    <property type="project" value="UniProtKB-KW"/>
</dbReference>
<dbReference type="EMBL" id="FOVH01000011">
    <property type="protein sequence ID" value="SFP05468.1"/>
    <property type="molecule type" value="Genomic_DNA"/>
</dbReference>
<feature type="binding site" evidence="3">
    <location>
        <position position="319"/>
    </location>
    <ligand>
        <name>Fe cation</name>
        <dbReference type="ChEBI" id="CHEBI:24875"/>
    </ligand>
</feature>
<evidence type="ECO:0000313" key="5">
    <source>
        <dbReference type="EMBL" id="SFP05468.1"/>
    </source>
</evidence>
<dbReference type="eggNOG" id="COG3508">
    <property type="taxonomic scope" value="Bacteria"/>
</dbReference>
<proteinExistence type="inferred from homology"/>
<dbReference type="GO" id="GO:0004411">
    <property type="term" value="F:homogentisate 1,2-dioxygenase activity"/>
    <property type="evidence" value="ECO:0007669"/>
    <property type="project" value="InterPro"/>
</dbReference>
<dbReference type="GO" id="GO:0006570">
    <property type="term" value="P:tyrosine metabolic process"/>
    <property type="evidence" value="ECO:0007669"/>
    <property type="project" value="InterPro"/>
</dbReference>
<dbReference type="PANTHER" id="PTHR11056:SF0">
    <property type="entry name" value="HOMOGENTISATE 1,2-DIOXYGENASE"/>
    <property type="match status" value="1"/>
</dbReference>
<dbReference type="CDD" id="cd02208">
    <property type="entry name" value="cupin_RmlC-like"/>
    <property type="match status" value="1"/>
</dbReference>
<comment type="similarity">
    <text evidence="2">Belongs to the homogentisate dioxygenase family.</text>
</comment>
<keyword evidence="5" id="KW-0560">Oxidoreductase</keyword>
<dbReference type="RefSeq" id="WP_021591779.1">
    <property type="nucleotide sequence ID" value="NZ_FOVH01000011.1"/>
</dbReference>
<feature type="binding site" evidence="3">
    <location>
        <position position="350"/>
    </location>
    <ligand>
        <name>Fe cation</name>
        <dbReference type="ChEBI" id="CHEBI:24875"/>
    </ligand>
</feature>
<feature type="binding site" evidence="3">
    <location>
        <position position="312"/>
    </location>
    <ligand>
        <name>Fe cation</name>
        <dbReference type="ChEBI" id="CHEBI:24875"/>
    </ligand>
</feature>
<dbReference type="GO" id="GO:0006559">
    <property type="term" value="P:L-phenylalanine catabolic process"/>
    <property type="evidence" value="ECO:0007669"/>
    <property type="project" value="InterPro"/>
</dbReference>
<dbReference type="InterPro" id="IPR046451">
    <property type="entry name" value="HgmA_C"/>
</dbReference>
<evidence type="ECO:0000259" key="4">
    <source>
        <dbReference type="Pfam" id="PF04209"/>
    </source>
</evidence>
<evidence type="ECO:0000313" key="6">
    <source>
        <dbReference type="Proteomes" id="UP000183413"/>
    </source>
</evidence>
<sequence length="402" mass="44210">MTYYMSVGDVPRKRHVAYRGDDGRLLYEEMIGEEGFSSTSSLLYRRNIPSAIARSATWDLTGTALRENRPLIPRHFDLHALFPGGAGRDVVRHRRLVLGNDDVRISYVVAGETSPFYRNALGDECVFIEDGTARLESVFGSLDAGPGDYLVVPRATTHRWVVPPDAGPVRAFCIEATSHITPPARYLSKFGQFLESAPYCERDLRVPRARLLAEDVGEDPDAEVDIYIKHRGAGGIGGSVHTSPRHPLDAVGWAGGLYPYAFNLRDFEPINGRVIEPPPAHQVFEGRAFVVCNFVPRRVGYREGAVTAPYYHANVDSDEVMFYVAGRYEARGGSGVRNGSVTLHTSGHSHGPQPGAYEASIGVEEVDETAVMIDTFRPLLLGEGALESDDGVYLTSWLDRAD</sequence>
<evidence type="ECO:0000256" key="1">
    <source>
        <dbReference type="ARBA" id="ARBA00001962"/>
    </source>
</evidence>
<keyword evidence="3" id="KW-0479">Metal-binding</keyword>
<accession>A0A1I5M736</accession>
<dbReference type="InParanoid" id="A0A1I5M736"/>
<dbReference type="InterPro" id="IPR011051">
    <property type="entry name" value="RmlC_Cupin_sf"/>
</dbReference>
<keyword evidence="6" id="KW-1185">Reference proteome</keyword>
<dbReference type="Pfam" id="PF04209">
    <property type="entry name" value="HgmA_C"/>
    <property type="match status" value="1"/>
</dbReference>
<feature type="binding site" evidence="3">
    <location>
        <position position="328"/>
    </location>
    <ligand>
        <name>homogentisate</name>
        <dbReference type="ChEBI" id="CHEBI:16169"/>
    </ligand>
</feature>
<comment type="cofactor">
    <cofactor evidence="1 3">
        <name>Fe cation</name>
        <dbReference type="ChEBI" id="CHEBI:24875"/>
    </cofactor>
</comment>
<feature type="domain" description="Homogentisate 1,2-dioxygenase C-terminal" evidence="4">
    <location>
        <begin position="292"/>
        <end position="367"/>
    </location>
</feature>
<evidence type="ECO:0000256" key="3">
    <source>
        <dbReference type="PIRSR" id="PIRSR605708-2"/>
    </source>
</evidence>
<keyword evidence="3" id="KW-0408">Iron</keyword>
<evidence type="ECO:0000256" key="2">
    <source>
        <dbReference type="ARBA" id="ARBA00007757"/>
    </source>
</evidence>
<dbReference type="AlphaFoldDB" id="A0A1I5M736"/>
<dbReference type="GO" id="GO:0005737">
    <property type="term" value="C:cytoplasm"/>
    <property type="evidence" value="ECO:0007669"/>
    <property type="project" value="TreeGrafter"/>
</dbReference>
<dbReference type="InterPro" id="IPR014710">
    <property type="entry name" value="RmlC-like_jellyroll"/>
</dbReference>
<protein>
    <submittedName>
        <fullName evidence="5">Homogentisate 1,2-dioxygenase</fullName>
    </submittedName>
</protein>
<dbReference type="Proteomes" id="UP000183413">
    <property type="component" value="Unassembled WGS sequence"/>
</dbReference>
<gene>
    <name evidence="5" type="ORF">SAMN04489713_111189</name>
</gene>
<dbReference type="Gene3D" id="2.60.120.10">
    <property type="entry name" value="Jelly Rolls"/>
    <property type="match status" value="2"/>
</dbReference>
<reference evidence="5 6" key="1">
    <citation type="submission" date="2016-10" db="EMBL/GenBank/DDBJ databases">
        <authorList>
            <person name="de Groot N.N."/>
        </authorList>
    </citation>
    <scope>NUCLEOTIDE SEQUENCE [LARGE SCALE GENOMIC DNA]</scope>
    <source>
        <strain evidence="5 6">DSM 43067</strain>
    </source>
</reference>
<dbReference type="PANTHER" id="PTHR11056">
    <property type="entry name" value="HOMOGENTISATE 1,2-DIOXYGENASE"/>
    <property type="match status" value="1"/>
</dbReference>
<dbReference type="STRING" id="1993.SAMN04489713_111189"/>
<dbReference type="SUPFAM" id="SSF51182">
    <property type="entry name" value="RmlC-like cupins"/>
    <property type="match status" value="1"/>
</dbReference>
<feature type="binding site" evidence="3">
    <location>
        <position position="350"/>
    </location>
    <ligand>
        <name>homogentisate</name>
        <dbReference type="ChEBI" id="CHEBI:16169"/>
    </ligand>
</feature>